<dbReference type="SUPFAM" id="SSF82199">
    <property type="entry name" value="SET domain"/>
    <property type="match status" value="1"/>
</dbReference>
<proteinExistence type="predicted"/>
<evidence type="ECO:0000259" key="1">
    <source>
        <dbReference type="PROSITE" id="PS50280"/>
    </source>
</evidence>
<dbReference type="Proteomes" id="UP000515908">
    <property type="component" value="Chromosome 09"/>
</dbReference>
<dbReference type="CDD" id="cd20071">
    <property type="entry name" value="SET_SMYD"/>
    <property type="match status" value="1"/>
</dbReference>
<evidence type="ECO:0000313" key="2">
    <source>
        <dbReference type="EMBL" id="CAD2217818.1"/>
    </source>
</evidence>
<sequence>MTEKEDPLIGKTIIAALDECEKRLDGITSLPFSFNKNKEAPLNEQILLCFITIFTATAHLKCVQRFSFYEKGEWEDWMDFFKENRSCIIMRQRLTLFLTTYVLSRMEVDAADECECMHLVSSNFHLTKLMTDFFSSLRMRTPLKDPSFSLTLAKEVNQVENFTIIGEYPFPWDVIWFAFNVRSKTKENYMEKETALEQNTLIYTIDTLDLVFNVLEKDHFHRSLHNFVKLGRTCLIHTMRCLSKACCDMALFHLSDKLSAGEPIPRLVLDRFVEAVDTERIFSCFLTKGPSSWLLEILLGPHAKRLFLSANASLVTEGKGLLSTVSVEEGTVILSESSVGMTPPKNTKTMESVISESLRTIKSPLACHKRGDMDEFRIGFDSTDCEVRNSEPLYLLQFLNHSCVPNCMLVESDATDHSKVYHLVSIKDISPWEELTVSYLPTLQLLTHSVSENHKALGFTCRCAHCTSGKNTLSNGMLCPLCGMLTNPMADGGKGGALQFQHAADCKVKAESDWEVEYRAKCETTLSTILTELGSCEEMLLGVNMDGGEETTNGPLQVLHRVLAMDACTKNTLPSTHFAVMRLRISILSVSAAVTQMSASVSDQILTMLASLLEDLEMSVNRVDPLLTGLRMYFVFARGRHLSAFLAQEREQSGMRMDDCCGAVREEDAFLQKPFVHDTVMRNCIVKCFQDHAKQHCWQTTTDEGEILGHFIRRFSVELESAGVENFDDMGMLSCITAQ</sequence>
<dbReference type="PANTHER" id="PTHR12197">
    <property type="entry name" value="HISTONE-LYSINE N-METHYLTRANSFERASE SMYD"/>
    <property type="match status" value="1"/>
</dbReference>
<dbReference type="Pfam" id="PF00856">
    <property type="entry name" value="SET"/>
    <property type="match status" value="1"/>
</dbReference>
<gene>
    <name evidence="2" type="ORF">ADEAN_000530100</name>
</gene>
<evidence type="ECO:0000313" key="3">
    <source>
        <dbReference type="Proteomes" id="UP000515908"/>
    </source>
</evidence>
<organism evidence="2 3">
    <name type="scientific">Angomonas deanei</name>
    <dbReference type="NCBI Taxonomy" id="59799"/>
    <lineage>
        <taxon>Eukaryota</taxon>
        <taxon>Discoba</taxon>
        <taxon>Euglenozoa</taxon>
        <taxon>Kinetoplastea</taxon>
        <taxon>Metakinetoplastina</taxon>
        <taxon>Trypanosomatida</taxon>
        <taxon>Trypanosomatidae</taxon>
        <taxon>Strigomonadinae</taxon>
        <taxon>Angomonas</taxon>
    </lineage>
</organism>
<dbReference type="GO" id="GO:0005634">
    <property type="term" value="C:nucleus"/>
    <property type="evidence" value="ECO:0007669"/>
    <property type="project" value="TreeGrafter"/>
</dbReference>
<dbReference type="PANTHER" id="PTHR12197:SF251">
    <property type="entry name" value="EG:BACR7C10.4 PROTEIN"/>
    <property type="match status" value="1"/>
</dbReference>
<name>A0A7G2CDA6_9TRYP</name>
<accession>A0A7G2CDA6</accession>
<dbReference type="PROSITE" id="PS50280">
    <property type="entry name" value="SET"/>
    <property type="match status" value="1"/>
</dbReference>
<dbReference type="InterPro" id="IPR001214">
    <property type="entry name" value="SET_dom"/>
</dbReference>
<dbReference type="AlphaFoldDB" id="A0A7G2CDA6"/>
<dbReference type="EMBL" id="LR877153">
    <property type="protein sequence ID" value="CAD2217818.1"/>
    <property type="molecule type" value="Genomic_DNA"/>
</dbReference>
<protein>
    <submittedName>
        <fullName evidence="2">SET domain containing protein, putative</fullName>
    </submittedName>
</protein>
<dbReference type="InterPro" id="IPR050869">
    <property type="entry name" value="H3K4_H4K5_MeTrfase"/>
</dbReference>
<reference evidence="2 3" key="1">
    <citation type="submission" date="2020-08" db="EMBL/GenBank/DDBJ databases">
        <authorList>
            <person name="Newling K."/>
            <person name="Davey J."/>
            <person name="Forrester S."/>
        </authorList>
    </citation>
    <scope>NUCLEOTIDE SEQUENCE [LARGE SCALE GENOMIC DNA]</scope>
    <source>
        <strain evidence="3">Crithidia deanei Carvalho (ATCC PRA-265)</strain>
    </source>
</reference>
<feature type="domain" description="SET" evidence="1">
    <location>
        <begin position="304"/>
        <end position="440"/>
    </location>
</feature>
<keyword evidence="3" id="KW-1185">Reference proteome</keyword>
<dbReference type="Gene3D" id="2.170.270.10">
    <property type="entry name" value="SET domain"/>
    <property type="match status" value="1"/>
</dbReference>
<dbReference type="InterPro" id="IPR046341">
    <property type="entry name" value="SET_dom_sf"/>
</dbReference>
<dbReference type="VEuPathDB" id="TriTrypDB:ADEAN_000530100"/>